<evidence type="ECO:0000313" key="2">
    <source>
        <dbReference type="Proteomes" id="UP000195139"/>
    </source>
</evidence>
<dbReference type="RefSeq" id="WP_336577045.1">
    <property type="nucleotide sequence ID" value="NZ_NGLE02000001.1"/>
</dbReference>
<reference evidence="1" key="1">
    <citation type="submission" date="2018-07" db="EMBL/GenBank/DDBJ databases">
        <title>The Genome Sequence of Enterococcus sp. DIV0659b.</title>
        <authorList>
            <consortium name="The Broad Institute Genomics Platform"/>
            <consortium name="The Broad Institute Genomic Center for Infectious Diseases"/>
            <person name="Earl A."/>
            <person name="Manson A."/>
            <person name="Schwartman J."/>
            <person name="Gilmore M."/>
            <person name="Abouelleil A."/>
            <person name="Cao P."/>
            <person name="Chapman S."/>
            <person name="Cusick C."/>
            <person name="Shea T."/>
            <person name="Young S."/>
            <person name="Neafsey D."/>
            <person name="Nusbaum C."/>
            <person name="Birren B."/>
        </authorList>
    </citation>
    <scope>NUCLEOTIDE SEQUENCE [LARGE SCALE GENOMIC DNA]</scope>
    <source>
        <strain evidence="1">4G2_DIV0659</strain>
    </source>
</reference>
<evidence type="ECO:0000313" key="1">
    <source>
        <dbReference type="EMBL" id="MEI5994177.1"/>
    </source>
</evidence>
<accession>A0ABU8IFN1</accession>
<sequence>MLKIESSNFIAEVPYKTLEMIQQANGEQIIFLEMFKLLDKINPELKKTIE</sequence>
<protein>
    <submittedName>
        <fullName evidence="1">Uncharacterized protein</fullName>
    </submittedName>
</protein>
<dbReference type="Proteomes" id="UP000195139">
    <property type="component" value="Unassembled WGS sequence"/>
</dbReference>
<organism evidence="1 2">
    <name type="scientific">Candidatus Enterococcus mansonii</name>
    <dbReference type="NCBI Taxonomy" id="1834181"/>
    <lineage>
        <taxon>Bacteria</taxon>
        <taxon>Bacillati</taxon>
        <taxon>Bacillota</taxon>
        <taxon>Bacilli</taxon>
        <taxon>Lactobacillales</taxon>
        <taxon>Enterococcaceae</taxon>
        <taxon>Enterococcus</taxon>
    </lineage>
</organism>
<keyword evidence="2" id="KW-1185">Reference proteome</keyword>
<proteinExistence type="predicted"/>
<gene>
    <name evidence="1" type="ORF">A5880_001735</name>
</gene>
<name>A0ABU8IFN1_9ENTE</name>
<comment type="caution">
    <text evidence="1">The sequence shown here is derived from an EMBL/GenBank/DDBJ whole genome shotgun (WGS) entry which is preliminary data.</text>
</comment>
<dbReference type="EMBL" id="NGLE02000001">
    <property type="protein sequence ID" value="MEI5994177.1"/>
    <property type="molecule type" value="Genomic_DNA"/>
</dbReference>